<name>A0A8K0X7A0_9PEZI</name>
<keyword evidence="5" id="KW-0521">NADP</keyword>
<keyword evidence="14" id="KW-1185">Reference proteome</keyword>
<protein>
    <submittedName>
        <fullName evidence="13">Peroxisomal hydratase-dehydrogenase-epimerase</fullName>
    </submittedName>
</protein>
<dbReference type="Pfam" id="PF22622">
    <property type="entry name" value="MFE-2_hydrat-2_N"/>
    <property type="match status" value="1"/>
</dbReference>
<gene>
    <name evidence="13" type="ORF">B0T11DRAFT_1829</name>
</gene>
<dbReference type="CDD" id="cd03448">
    <property type="entry name" value="HDE_HSD"/>
    <property type="match status" value="1"/>
</dbReference>
<dbReference type="InterPro" id="IPR054357">
    <property type="entry name" value="MFE-2_N"/>
</dbReference>
<dbReference type="InterPro" id="IPR002347">
    <property type="entry name" value="SDR_fam"/>
</dbReference>
<dbReference type="SUPFAM" id="SSF54637">
    <property type="entry name" value="Thioesterase/thiol ester dehydrase-isomerase"/>
    <property type="match status" value="2"/>
</dbReference>
<evidence type="ECO:0000256" key="9">
    <source>
        <dbReference type="ARBA" id="ARBA00023235"/>
    </source>
</evidence>
<proteinExistence type="inferred from homology"/>
<evidence type="ECO:0000256" key="4">
    <source>
        <dbReference type="ARBA" id="ARBA00022832"/>
    </source>
</evidence>
<dbReference type="GO" id="GO:0004300">
    <property type="term" value="F:enoyl-CoA hydratase activity"/>
    <property type="evidence" value="ECO:0007669"/>
    <property type="project" value="UniProtKB-ARBA"/>
</dbReference>
<evidence type="ECO:0000313" key="13">
    <source>
        <dbReference type="EMBL" id="KAH7374597.1"/>
    </source>
</evidence>
<keyword evidence="7" id="KW-0443">Lipid metabolism</keyword>
<dbReference type="OrthoDB" id="3592703at2759"/>
<keyword evidence="8" id="KW-0576">Peroxisome</keyword>
<evidence type="ECO:0000256" key="8">
    <source>
        <dbReference type="ARBA" id="ARBA00023140"/>
    </source>
</evidence>
<dbReference type="Pfam" id="PF00106">
    <property type="entry name" value="adh_short"/>
    <property type="match status" value="2"/>
</dbReference>
<dbReference type="SUPFAM" id="SSF51735">
    <property type="entry name" value="NAD(P)-binding Rossmann-fold domains"/>
    <property type="match status" value="2"/>
</dbReference>
<dbReference type="GO" id="GO:0016853">
    <property type="term" value="F:isomerase activity"/>
    <property type="evidence" value="ECO:0007669"/>
    <property type="project" value="UniProtKB-KW"/>
</dbReference>
<dbReference type="Gene3D" id="3.40.50.720">
    <property type="entry name" value="NAD(P)-binding Rossmann-like Domain"/>
    <property type="match status" value="2"/>
</dbReference>
<organism evidence="13 14">
    <name type="scientific">Plectosphaerella cucumerina</name>
    <dbReference type="NCBI Taxonomy" id="40658"/>
    <lineage>
        <taxon>Eukaryota</taxon>
        <taxon>Fungi</taxon>
        <taxon>Dikarya</taxon>
        <taxon>Ascomycota</taxon>
        <taxon>Pezizomycotina</taxon>
        <taxon>Sordariomycetes</taxon>
        <taxon>Hypocreomycetidae</taxon>
        <taxon>Glomerellales</taxon>
        <taxon>Plectosphaerellaceae</taxon>
        <taxon>Plectosphaerella</taxon>
    </lineage>
</organism>
<evidence type="ECO:0000259" key="12">
    <source>
        <dbReference type="SMART" id="SM00822"/>
    </source>
</evidence>
<dbReference type="SMART" id="SM00822">
    <property type="entry name" value="PKS_KR"/>
    <property type="match status" value="1"/>
</dbReference>
<keyword evidence="4" id="KW-0276">Fatty acid metabolism</keyword>
<evidence type="ECO:0000256" key="11">
    <source>
        <dbReference type="SAM" id="MobiDB-lite"/>
    </source>
</evidence>
<dbReference type="GO" id="GO:0016491">
    <property type="term" value="F:oxidoreductase activity"/>
    <property type="evidence" value="ECO:0007669"/>
    <property type="project" value="UniProtKB-KW"/>
</dbReference>
<dbReference type="AlphaFoldDB" id="A0A8K0X7A0"/>
<evidence type="ECO:0000256" key="7">
    <source>
        <dbReference type="ARBA" id="ARBA00023098"/>
    </source>
</evidence>
<evidence type="ECO:0000256" key="6">
    <source>
        <dbReference type="ARBA" id="ARBA00023002"/>
    </source>
</evidence>
<dbReference type="PANTHER" id="PTHR45024">
    <property type="entry name" value="DEHYDROGENASES, SHORT CHAIN"/>
    <property type="match status" value="1"/>
</dbReference>
<evidence type="ECO:0000256" key="3">
    <source>
        <dbReference type="ARBA" id="ARBA00006484"/>
    </source>
</evidence>
<dbReference type="PRINTS" id="PR00081">
    <property type="entry name" value="GDHRDH"/>
</dbReference>
<sequence>MAARDFEGKVAVVTGADKGLGRACAELLGRRGAHVVVNGEPSDAKTLKEVADIITKSGGKAAINTNSFLDGAKIIDATVAAFGGVHILINAAEFPAKPKTFEQITDAEWAASSQFYIKGNFLTTNAAWKQFRNQGFGRIVNVSSAAALHGSAGNAAYPAAKHAPIGYSYTLAKEGAKKNVFANVLVQLEDPALDLAEPAALIAYLVHERNTKDNGNCYQIGNGQVAKLRWQRSSGLLLRADDSLTPAVLLNQWQKVTNFDKHDYASGPRDFLELVKEGAKLPRNADVAPISFKGRAVLVTGAGSGLGRAYALHFASLGASVMVNDISDPSAVVEEIRKLGGTAEAVIASAQEGKKNVEATVSAFGRIDVVVNNAGILRDKSFQNMSVSMWDDVLGVHLGGTYKNIKAAWPHFVRQGYGRVINTTSVTGIYGQFGQANYAAAKSAIIGLTRALALEGARHNIIVNVIAPNAGTNMTKTILSDDIAALFLPAHVAPIVSALASHTTPANITGGVYETGSGWVGQTRWEVQKGSVKSLTNIEDVAASLAKLESAPKSHPKTVEENLALFRQGEPKVNTPETVLANIRQAQAATPQASKFVYAQRDLILYALSVGASYTDLPLVFEGNKNFTPLPVFGLIPFFNAKTHYNMEDIMTKFDQRLLLHVDQFLEIRAPIPLSGTLSTYPKLVQVVDKGKDVLVVQGFTTIDENKREIFYNETTVLVRGGGGFGGDKQLRDRGPATSNNTPPSRSPDHVVEEKTAVGQAALYRLNGDLNPLHIDPEFSSKGGFKTPILHGLCSLGVAGKHVFQKYGSYRDLRGKFTSPVLPGQTLRTEMWLEKSRVFFQVVVVETGKKAISGAAVTLDSTNTARL</sequence>
<comment type="subcellular location">
    <subcellularLocation>
        <location evidence="1">Peroxisome</location>
    </subcellularLocation>
</comment>
<dbReference type="Proteomes" id="UP000813385">
    <property type="component" value="Unassembled WGS sequence"/>
</dbReference>
<dbReference type="InterPro" id="IPR051687">
    <property type="entry name" value="Peroxisomal_Beta-Oxidation"/>
</dbReference>
<dbReference type="PANTHER" id="PTHR45024:SF2">
    <property type="entry name" value="SCP2 DOMAIN-CONTAINING PROTEIN"/>
    <property type="match status" value="1"/>
</dbReference>
<evidence type="ECO:0000256" key="10">
    <source>
        <dbReference type="ARBA" id="ARBA00023239"/>
    </source>
</evidence>
<dbReference type="Gene3D" id="3.10.129.10">
    <property type="entry name" value="Hotdog Thioesterase"/>
    <property type="match status" value="1"/>
</dbReference>
<dbReference type="GO" id="GO:0006635">
    <property type="term" value="P:fatty acid beta-oxidation"/>
    <property type="evidence" value="ECO:0007669"/>
    <property type="project" value="UniProtKB-UniPathway"/>
</dbReference>
<dbReference type="InterPro" id="IPR036291">
    <property type="entry name" value="NAD(P)-bd_dom_sf"/>
</dbReference>
<dbReference type="InterPro" id="IPR057326">
    <property type="entry name" value="KR_dom"/>
</dbReference>
<comment type="caution">
    <text evidence="13">The sequence shown here is derived from an EMBL/GenBank/DDBJ whole genome shotgun (WGS) entry which is preliminary data.</text>
</comment>
<dbReference type="InterPro" id="IPR002539">
    <property type="entry name" value="MaoC-like_dom"/>
</dbReference>
<dbReference type="UniPathway" id="UPA00659"/>
<keyword evidence="6" id="KW-0560">Oxidoreductase</keyword>
<dbReference type="Pfam" id="PF01575">
    <property type="entry name" value="MaoC_dehydratas"/>
    <property type="match status" value="1"/>
</dbReference>
<evidence type="ECO:0000256" key="1">
    <source>
        <dbReference type="ARBA" id="ARBA00004275"/>
    </source>
</evidence>
<evidence type="ECO:0000256" key="2">
    <source>
        <dbReference type="ARBA" id="ARBA00005005"/>
    </source>
</evidence>
<comment type="pathway">
    <text evidence="2">Lipid metabolism; fatty acid beta-oxidation.</text>
</comment>
<dbReference type="EMBL" id="JAGPXD010000001">
    <property type="protein sequence ID" value="KAH7374597.1"/>
    <property type="molecule type" value="Genomic_DNA"/>
</dbReference>
<evidence type="ECO:0000256" key="5">
    <source>
        <dbReference type="ARBA" id="ARBA00022857"/>
    </source>
</evidence>
<dbReference type="PRINTS" id="PR00080">
    <property type="entry name" value="SDRFAMILY"/>
</dbReference>
<reference evidence="13" key="1">
    <citation type="journal article" date="2021" name="Nat. Commun.">
        <title>Genetic determinants of endophytism in the Arabidopsis root mycobiome.</title>
        <authorList>
            <person name="Mesny F."/>
            <person name="Miyauchi S."/>
            <person name="Thiergart T."/>
            <person name="Pickel B."/>
            <person name="Atanasova L."/>
            <person name="Karlsson M."/>
            <person name="Huettel B."/>
            <person name="Barry K.W."/>
            <person name="Haridas S."/>
            <person name="Chen C."/>
            <person name="Bauer D."/>
            <person name="Andreopoulos W."/>
            <person name="Pangilinan J."/>
            <person name="LaButti K."/>
            <person name="Riley R."/>
            <person name="Lipzen A."/>
            <person name="Clum A."/>
            <person name="Drula E."/>
            <person name="Henrissat B."/>
            <person name="Kohler A."/>
            <person name="Grigoriev I.V."/>
            <person name="Martin F.M."/>
            <person name="Hacquard S."/>
        </authorList>
    </citation>
    <scope>NUCLEOTIDE SEQUENCE</scope>
    <source>
        <strain evidence="13">MPI-CAGE-AT-0016</strain>
    </source>
</reference>
<accession>A0A8K0X7A0</accession>
<feature type="domain" description="Ketoreductase" evidence="12">
    <location>
        <begin position="295"/>
        <end position="469"/>
    </location>
</feature>
<dbReference type="FunFam" id="3.40.50.720:FF:000410">
    <property type="entry name" value="Peroxisomal multifunctional beta-oxidation protein"/>
    <property type="match status" value="1"/>
</dbReference>
<evidence type="ECO:0000313" key="14">
    <source>
        <dbReference type="Proteomes" id="UP000813385"/>
    </source>
</evidence>
<dbReference type="InterPro" id="IPR020904">
    <property type="entry name" value="Sc_DH/Rdtase_CS"/>
</dbReference>
<keyword evidence="9" id="KW-0413">Isomerase</keyword>
<feature type="region of interest" description="Disordered" evidence="11">
    <location>
        <begin position="723"/>
        <end position="751"/>
    </location>
</feature>
<dbReference type="PROSITE" id="PS00061">
    <property type="entry name" value="ADH_SHORT"/>
    <property type="match status" value="1"/>
</dbReference>
<comment type="similarity">
    <text evidence="3">Belongs to the short-chain dehydrogenases/reductases (SDR) family.</text>
</comment>
<dbReference type="GO" id="GO:0005777">
    <property type="term" value="C:peroxisome"/>
    <property type="evidence" value="ECO:0007669"/>
    <property type="project" value="UniProtKB-SubCell"/>
</dbReference>
<keyword evidence="10" id="KW-0456">Lyase</keyword>
<dbReference type="InterPro" id="IPR029069">
    <property type="entry name" value="HotDog_dom_sf"/>
</dbReference>